<feature type="compositionally biased region" description="Polar residues" evidence="1">
    <location>
        <begin position="24"/>
        <end position="33"/>
    </location>
</feature>
<keyword evidence="5" id="KW-1185">Reference proteome</keyword>
<sequence length="238" mass="26355">MSSSSWNPKQTGIWSSPGFPNERNGLSPTTSKRSQGRAWQPVAELAQLKSQTLLCLPRAEPLFDVVPNSSDVGLHRGSCAPAPSQAPSRFAGTRRLGQAFNVDIGSLLKRSDSNESPAYTQQQPRPPPVPPSTVLAPVHGQLPAQVAQPAASGPMPNARRNMPPLASDQPVKKQSKWSQEEDSLIIELRGSGMKWEDVSKRLPGRSAISCRLHYQNYLERRSEWDEERKNKLARLYER</sequence>
<organism evidence="4 5">
    <name type="scientific">Purpureocillium lavendulum</name>
    <dbReference type="NCBI Taxonomy" id="1247861"/>
    <lineage>
        <taxon>Eukaryota</taxon>
        <taxon>Fungi</taxon>
        <taxon>Dikarya</taxon>
        <taxon>Ascomycota</taxon>
        <taxon>Pezizomycotina</taxon>
        <taxon>Sordariomycetes</taxon>
        <taxon>Hypocreomycetidae</taxon>
        <taxon>Hypocreales</taxon>
        <taxon>Ophiocordycipitaceae</taxon>
        <taxon>Purpureocillium</taxon>
    </lineage>
</organism>
<gene>
    <name evidence="4" type="ORF">O9K51_07566</name>
</gene>
<accession>A0AB34FKF4</accession>
<dbReference type="Proteomes" id="UP001163105">
    <property type="component" value="Unassembled WGS sequence"/>
</dbReference>
<proteinExistence type="predicted"/>
<protein>
    <submittedName>
        <fullName evidence="4">Homeodomain-related protein</fullName>
    </submittedName>
</protein>
<dbReference type="PROSITE" id="PS50090">
    <property type="entry name" value="MYB_LIKE"/>
    <property type="match status" value="1"/>
</dbReference>
<keyword evidence="4" id="KW-0238">DNA-binding</keyword>
<evidence type="ECO:0000256" key="1">
    <source>
        <dbReference type="SAM" id="MobiDB-lite"/>
    </source>
</evidence>
<evidence type="ECO:0000259" key="2">
    <source>
        <dbReference type="PROSITE" id="PS50090"/>
    </source>
</evidence>
<dbReference type="Pfam" id="PF00249">
    <property type="entry name" value="Myb_DNA-binding"/>
    <property type="match status" value="1"/>
</dbReference>
<comment type="caution">
    <text evidence="4">The sequence shown here is derived from an EMBL/GenBank/DDBJ whole genome shotgun (WGS) entry which is preliminary data.</text>
</comment>
<keyword evidence="4" id="KW-0371">Homeobox</keyword>
<dbReference type="CDD" id="cd00167">
    <property type="entry name" value="SANT"/>
    <property type="match status" value="1"/>
</dbReference>
<dbReference type="EMBL" id="JAQHRD010000006">
    <property type="protein sequence ID" value="KAJ6439675.1"/>
    <property type="molecule type" value="Genomic_DNA"/>
</dbReference>
<dbReference type="InterPro" id="IPR009057">
    <property type="entry name" value="Homeodomain-like_sf"/>
</dbReference>
<feature type="compositionally biased region" description="Polar residues" evidence="1">
    <location>
        <begin position="1"/>
        <end position="14"/>
    </location>
</feature>
<evidence type="ECO:0000259" key="3">
    <source>
        <dbReference type="PROSITE" id="PS51294"/>
    </source>
</evidence>
<dbReference type="AlphaFoldDB" id="A0AB34FKF4"/>
<reference evidence="4" key="1">
    <citation type="submission" date="2023-01" db="EMBL/GenBank/DDBJ databases">
        <title>The growth and conidiation of Purpureocillium lavendulum are regulated by nitrogen source and histone H3K14 acetylation.</title>
        <authorList>
            <person name="Tang P."/>
            <person name="Han J."/>
            <person name="Zhang C."/>
            <person name="Tang P."/>
            <person name="Qi F."/>
            <person name="Zhang K."/>
            <person name="Liang L."/>
        </authorList>
    </citation>
    <scope>NUCLEOTIDE SEQUENCE</scope>
    <source>
        <strain evidence="4">YMF1.00683</strain>
    </source>
</reference>
<dbReference type="SMART" id="SM00717">
    <property type="entry name" value="SANT"/>
    <property type="match status" value="1"/>
</dbReference>
<feature type="region of interest" description="Disordered" evidence="1">
    <location>
        <begin position="110"/>
        <end position="178"/>
    </location>
</feature>
<dbReference type="Gene3D" id="1.10.10.60">
    <property type="entry name" value="Homeodomain-like"/>
    <property type="match status" value="1"/>
</dbReference>
<feature type="domain" description="Myb-like" evidence="2">
    <location>
        <begin position="169"/>
        <end position="218"/>
    </location>
</feature>
<feature type="domain" description="HTH myb-type" evidence="3">
    <location>
        <begin position="169"/>
        <end position="222"/>
    </location>
</feature>
<evidence type="ECO:0000313" key="4">
    <source>
        <dbReference type="EMBL" id="KAJ6439675.1"/>
    </source>
</evidence>
<name>A0AB34FKF4_9HYPO</name>
<feature type="region of interest" description="Disordered" evidence="1">
    <location>
        <begin position="1"/>
        <end position="40"/>
    </location>
</feature>
<dbReference type="SUPFAM" id="SSF46689">
    <property type="entry name" value="Homeodomain-like"/>
    <property type="match status" value="1"/>
</dbReference>
<dbReference type="PROSITE" id="PS51294">
    <property type="entry name" value="HTH_MYB"/>
    <property type="match status" value="1"/>
</dbReference>
<evidence type="ECO:0000313" key="5">
    <source>
        <dbReference type="Proteomes" id="UP001163105"/>
    </source>
</evidence>
<dbReference type="GO" id="GO:0003677">
    <property type="term" value="F:DNA binding"/>
    <property type="evidence" value="ECO:0007669"/>
    <property type="project" value="UniProtKB-KW"/>
</dbReference>
<dbReference type="InterPro" id="IPR017930">
    <property type="entry name" value="Myb_dom"/>
</dbReference>
<dbReference type="InterPro" id="IPR001005">
    <property type="entry name" value="SANT/Myb"/>
</dbReference>